<dbReference type="InterPro" id="IPR029021">
    <property type="entry name" value="Prot-tyrosine_phosphatase-like"/>
</dbReference>
<dbReference type="Proteomes" id="UP000277300">
    <property type="component" value="Unassembled WGS sequence"/>
</dbReference>
<evidence type="ECO:0000259" key="2">
    <source>
        <dbReference type="PROSITE" id="PS51181"/>
    </source>
</evidence>
<protein>
    <recommendedName>
        <fullName evidence="9">FH2 domain-containing protein</fullName>
    </recommendedName>
</protein>
<evidence type="ECO:0000313" key="5">
    <source>
        <dbReference type="EMBL" id="RLN62536.1"/>
    </source>
</evidence>
<dbReference type="PANTHER" id="PTHR45733:SF34">
    <property type="entry name" value="FH2 DOMAIN-CONTAINING PROTEIN"/>
    <property type="match status" value="1"/>
</dbReference>
<comment type="caution">
    <text evidence="5">The sequence shown here is derived from an EMBL/GenBank/DDBJ whole genome shotgun (WGS) entry which is preliminary data.</text>
</comment>
<dbReference type="PROSITE" id="PS51444">
    <property type="entry name" value="FH2"/>
    <property type="match status" value="1"/>
</dbReference>
<dbReference type="Pfam" id="PF02181">
    <property type="entry name" value="FH2"/>
    <property type="match status" value="1"/>
</dbReference>
<dbReference type="PROSITE" id="PS51181">
    <property type="entry name" value="PPASE_TENSIN"/>
    <property type="match status" value="1"/>
</dbReference>
<dbReference type="InterPro" id="IPR042201">
    <property type="entry name" value="FH2_Formin_sf"/>
</dbReference>
<evidence type="ECO:0000259" key="4">
    <source>
        <dbReference type="PROSITE" id="PS51444"/>
    </source>
</evidence>
<dbReference type="InterPro" id="IPR029023">
    <property type="entry name" value="Tensin_phosphatase"/>
</dbReference>
<dbReference type="EMBL" id="MBDO02000119">
    <property type="protein sequence ID" value="RLN62536.1"/>
    <property type="molecule type" value="Genomic_DNA"/>
</dbReference>
<feature type="domain" description="Phosphatase tensin-type" evidence="2">
    <location>
        <begin position="27"/>
        <end position="241"/>
    </location>
</feature>
<dbReference type="GO" id="GO:0071203">
    <property type="term" value="C:WASH complex"/>
    <property type="evidence" value="ECO:0007669"/>
    <property type="project" value="InterPro"/>
</dbReference>
<evidence type="ECO:0008006" key="9">
    <source>
        <dbReference type="Google" id="ProtNLM"/>
    </source>
</evidence>
<feature type="domain" description="FH2" evidence="4">
    <location>
        <begin position="876"/>
        <end position="1184"/>
    </location>
</feature>
<dbReference type="SUPFAM" id="SSF101447">
    <property type="entry name" value="Formin homology 2 domain (FH2 domain)"/>
    <property type="match status" value="1"/>
</dbReference>
<evidence type="ECO:0000313" key="7">
    <source>
        <dbReference type="Proteomes" id="UP000277300"/>
    </source>
</evidence>
<organism evidence="5 7">
    <name type="scientific">Phytophthora kernoviae</name>
    <dbReference type="NCBI Taxonomy" id="325452"/>
    <lineage>
        <taxon>Eukaryota</taxon>
        <taxon>Sar</taxon>
        <taxon>Stramenopiles</taxon>
        <taxon>Oomycota</taxon>
        <taxon>Peronosporomycetes</taxon>
        <taxon>Peronosporales</taxon>
        <taxon>Peronosporaceae</taxon>
        <taxon>Phytophthora</taxon>
    </lineage>
</organism>
<dbReference type="Pfam" id="PF10152">
    <property type="entry name" value="CCDC53"/>
    <property type="match status" value="5"/>
</dbReference>
<dbReference type="InterPro" id="IPR014020">
    <property type="entry name" value="Tensin_C2-dom"/>
</dbReference>
<feature type="region of interest" description="Disordered" evidence="1">
    <location>
        <begin position="474"/>
        <end position="496"/>
    </location>
</feature>
<gene>
    <name evidence="6" type="ORF">BBJ29_002097</name>
    <name evidence="5" type="ORF">BBP00_00004708</name>
</gene>
<dbReference type="InterPro" id="IPR019309">
    <property type="entry name" value="WASHC3"/>
</dbReference>
<name>A0A3F2RQW0_9STRA</name>
<reference evidence="7 8" key="1">
    <citation type="submission" date="2018-07" db="EMBL/GenBank/DDBJ databases">
        <title>Genome sequencing of oomycete isolates from Chile give support for New Zealand origin for Phytophthora kernoviae and make available the first Nothophytophthora sp. genome.</title>
        <authorList>
            <person name="Studholme D.J."/>
            <person name="Sanfuentes E."/>
            <person name="Panda P."/>
            <person name="Hill R."/>
            <person name="Sambles C."/>
            <person name="Grant M."/>
            <person name="Williams N.M."/>
            <person name="Mcdougal R.L."/>
        </authorList>
    </citation>
    <scope>NUCLEOTIDE SEQUENCE [LARGE SCALE GENOMIC DNA]</scope>
    <source>
        <strain evidence="5">Chile6</strain>
        <strain evidence="6">Chile7</strain>
    </source>
</reference>
<dbReference type="PROSITE" id="PS51182">
    <property type="entry name" value="C2_TENSIN"/>
    <property type="match status" value="1"/>
</dbReference>
<dbReference type="Gene3D" id="1.20.58.2220">
    <property type="entry name" value="Formin, FH2 domain"/>
    <property type="match status" value="1"/>
</dbReference>
<dbReference type="SMART" id="SM00498">
    <property type="entry name" value="FH2"/>
    <property type="match status" value="1"/>
</dbReference>
<dbReference type="Proteomes" id="UP000284657">
    <property type="component" value="Unassembled WGS sequence"/>
</dbReference>
<dbReference type="OrthoDB" id="196074at2759"/>
<dbReference type="InterPro" id="IPR051144">
    <property type="entry name" value="Formin_homology_domain"/>
</dbReference>
<evidence type="ECO:0000313" key="6">
    <source>
        <dbReference type="EMBL" id="RLN69869.1"/>
    </source>
</evidence>
<feature type="compositionally biased region" description="Polar residues" evidence="1">
    <location>
        <begin position="482"/>
        <end position="496"/>
    </location>
</feature>
<feature type="domain" description="C2 tensin-type" evidence="3">
    <location>
        <begin position="246"/>
        <end position="385"/>
    </location>
</feature>
<evidence type="ECO:0000313" key="8">
    <source>
        <dbReference type="Proteomes" id="UP000284657"/>
    </source>
</evidence>
<feature type="region of interest" description="Disordered" evidence="1">
    <location>
        <begin position="860"/>
        <end position="880"/>
    </location>
</feature>
<dbReference type="PANTHER" id="PTHR45733">
    <property type="entry name" value="FORMIN-J"/>
    <property type="match status" value="1"/>
</dbReference>
<dbReference type="Gene3D" id="3.90.190.10">
    <property type="entry name" value="Protein tyrosine phosphatase superfamily"/>
    <property type="match status" value="1"/>
</dbReference>
<evidence type="ECO:0000259" key="3">
    <source>
        <dbReference type="PROSITE" id="PS51182"/>
    </source>
</evidence>
<proteinExistence type="predicted"/>
<dbReference type="InterPro" id="IPR015425">
    <property type="entry name" value="FH2_Formin"/>
</dbReference>
<accession>A0A3F2RQW0</accession>
<dbReference type="AlphaFoldDB" id="A0A3F2RQW0"/>
<dbReference type="SUPFAM" id="SSF52799">
    <property type="entry name" value="(Phosphotyrosine protein) phosphatases II"/>
    <property type="match status" value="1"/>
</dbReference>
<dbReference type="CDD" id="cd14497">
    <property type="entry name" value="PTP_PTEN-like"/>
    <property type="match status" value="1"/>
</dbReference>
<sequence length="1184" mass="132508">MESLRRLTSSVFDTGPVRLVRRASTGDVHPPDARSLELTFMTERLAVVGTPCDGPTDKKRNQVNADELAQYLEANHRGHFMLFNLNALEEDPQEDTTSTIRLLSLSWRSEDVESGRERVQTVAEKLHEQMLEFNWERDGMKAHTPPFDLIFRICYALDAWLSLDPQNVALINCQTGKTRSGVVVACYLLFTKLADDPTDAFVEFYRKRWDMKALTPQALRKKTPPSIQRFLSGFHALLESEKPSNDKPLLLKAIIFRQLPVEVQPCVQIWDDYKLVFCTDAMHLGESGEAPVLDWNEEDGFFAVLWENGIELDGGFSVLCSFGDDYDNADDVDASSRVLFRYADSTLFLLPGLVTLKKYDLDLMKQYEHGFDEDQFSVDLVLHESTAKKRRNSVRVDYAGTNAVRQGLVEITKHHVVLPDPAMHSNFIRMGFSETPTTFALQCSQNAPNVALDLLHSKGLSACFAKEAADQVAKKEEEEKSNQNTEPLEASMNQPPMRRQTTAEIVAMQSQRSRAVRQALSHYVRGATEDPFWIDDNERSHKPCNADEASGVQQTKLKDMEEYGPYFRMLRMGCQKEAVKQKLMMDGLDPVILDLGPDAIYEKVKDRISTAHTVSKLQDDIKCVNQHVDENVDTSLEVRLKDHEVYSKYFKMLKMGLPEGAVRQKMLADGVDERALDLGGDAPFSKLPKNAKKDASKSDVKLKDDPVYAKYFKMRQMGLPEGAVRQKMKADGVNERALDLGGEALVSELTQPSGENNTLVKLQDDPTYAKYFKMLKMGLPEGAVRQKMKTDGIDERALDLGGDALVSELIPSGGDVKLQNDPIYAKYFKMLKMGLPEGAVRQKMVKDNADARALELGPDATISQLSPGGDAKPATKGATLKPKRARKKLHWQPISEDRLSNINQQTIWEDEDDGVAFDMDMDELEALFFANQNTGSMKKTSSKGKTLKRKQSVTLIDGKRAMNAAISLARVKLSYSEIAEAVTQFNSNGLTIEQLIGINDFLPTSEEVALVSGYTGDKGLLGEAEKFIIEISKVKRYAPRMESLVYRLSFASRNTELSASLSNLHKACEEVKGSRLLKILLAMVLKLGNTLNGSEEANGIKGFTVDSLLRLGHTKAVNLKTTVLHYLVRLMKKNHPQVLAFQDELRSVPLAARESFEAIDEDFKKLQKGLASLNNELGLLEKVC</sequence>
<dbReference type="EMBL" id="MBAD02000319">
    <property type="protein sequence ID" value="RLN69869.1"/>
    <property type="molecule type" value="Genomic_DNA"/>
</dbReference>
<evidence type="ECO:0000256" key="1">
    <source>
        <dbReference type="SAM" id="MobiDB-lite"/>
    </source>
</evidence>